<sequence length="973" mass="100489">MNNKFPRNKIAKALMLASGMGVVPLISYAAVIGSQTGNEIILTDGTTLIADQSSGDGYYGILVNGATAATVTIGSGSTVRVSDAERYAKGIFIEAANSEFTADKLTLNVSGKTAVGIEFGGKNVTASLGSGSSVTTVASGDSFAEGVVVSNSSSLQANNLQISTQGTGGTALRVSGYGSHASLGDDSNLQTNGLNSNAVQVDNLTGESINGVATLKANALTINTLGNNSQGINIQDNGSVDLGSNSTIITTGDLSAGIWSWGELKADHLTISTAGETSAGLSGRDNSLSNIGAGSVISSDQTGGIVTMGDNAIVNFIGSEEERNTVYSAGFYGVSAQSTGATINLQNTDIMMKNVDTMTLGIWSTSGGTVNGDAVTITGPENATGVFAMAGGKANLTGDLTIDMGSPNGIAMATQYDDGYAAGVITTDGKAQIVGSVLSRAGLIDLNLTSGSLWSGSASSDNVNNGHLNVNLTDSTWNVSRTSNVDNLTLSNSLVDLSAASDDATYSTLTIANLSGSGDFALRTNLAGDGAGVNNIGDKVVVTESSSGDYGLTIQNRGSAVTTGNEVLTVVETTDGIATFKGNADVELGGYVYSVNKQGNNWVLSSPKAPETPEADDPAVIPADEPAATPANEPAATPANEPAATPANEPAATPADNGGTAPAGQDNATSPITSTANAGANFLNTGYLMNYAEMQTLMQRMGDVRQGKTAGNVWLRAIDGRFSGFDNGKLSRFSLNYTGYQFGVDKRLSDEIPIYLGLFMGVTEGSPHYQNGNGNIRSEHYGFYTTWVNDAGFYVDGVVKVNRLRNQFNVHDTQNNQVSGNGVSSGLSGSLEAGKKFSFSDRLAGFYLEPQLQLTAGHQDGASVGASNGLNITLSSYKSLMSRASVLAGYEINQSNYKLNTYVKTGVMREYAGDAAYALNGSNERLSFKGNGWNNGVGLSAQISSHTLFLEADMVDGKRFNQRQVNAGYRFSF</sequence>
<comment type="caution">
    <text evidence="1">The sequence shown here is derived from an EMBL/GenBank/DDBJ whole genome shotgun (WGS) entry which is preliminary data.</text>
</comment>
<accession>A0ACC5PTB9</accession>
<name>A0ACC5PTB9_ENTAG</name>
<evidence type="ECO:0000313" key="2">
    <source>
        <dbReference type="Proteomes" id="UP000610459"/>
    </source>
</evidence>
<dbReference type="EMBL" id="JACYNR010000017">
    <property type="protein sequence ID" value="MBD8128441.1"/>
    <property type="molecule type" value="Genomic_DNA"/>
</dbReference>
<organism evidence="1 2">
    <name type="scientific">Enterobacter agglomerans</name>
    <name type="common">Erwinia herbicola</name>
    <name type="synonym">Pantoea agglomerans</name>
    <dbReference type="NCBI Taxonomy" id="549"/>
    <lineage>
        <taxon>Bacteria</taxon>
        <taxon>Pseudomonadati</taxon>
        <taxon>Pseudomonadota</taxon>
        <taxon>Gammaproteobacteria</taxon>
        <taxon>Enterobacterales</taxon>
        <taxon>Erwiniaceae</taxon>
        <taxon>Pantoea</taxon>
        <taxon>Pantoea agglomerans group</taxon>
    </lineage>
</organism>
<reference evidence="1 2" key="1">
    <citation type="journal article" date="2020" name="FEMS Microbiol. Ecol.">
        <title>Temporal dynamics of bacterial communities during seed development and maturation.</title>
        <authorList>
            <person name="Chesneau G."/>
            <person name="Torres-Cortes G."/>
            <person name="Briand M."/>
            <person name="Darrasse A."/>
            <person name="Preveaux A."/>
            <person name="Marais C."/>
            <person name="Jacques M.A."/>
            <person name="Shade A."/>
            <person name="Barret M."/>
        </authorList>
    </citation>
    <scope>NUCLEOTIDE SEQUENCE [LARGE SCALE GENOMIC DNA]</scope>
    <source>
        <strain evidence="1 2">CFBP13709</strain>
    </source>
</reference>
<proteinExistence type="predicted"/>
<gene>
    <name evidence="1" type="ORF">IFT41_20290</name>
</gene>
<evidence type="ECO:0000313" key="1">
    <source>
        <dbReference type="EMBL" id="MBD8128441.1"/>
    </source>
</evidence>
<keyword evidence="2" id="KW-1185">Reference proteome</keyword>
<protein>
    <submittedName>
        <fullName evidence="1">Autotransporter outer membrane beta-barrel domain-containing protein</fullName>
    </submittedName>
</protein>
<dbReference type="Proteomes" id="UP000610459">
    <property type="component" value="Unassembled WGS sequence"/>
</dbReference>